<dbReference type="Proteomes" id="UP000580568">
    <property type="component" value="Unassembled WGS sequence"/>
</dbReference>
<dbReference type="EMBL" id="BLZR01000003">
    <property type="protein sequence ID" value="GFP78522.1"/>
    <property type="molecule type" value="Genomic_DNA"/>
</dbReference>
<dbReference type="GO" id="GO:0044550">
    <property type="term" value="P:secondary metabolite biosynthetic process"/>
    <property type="evidence" value="ECO:0007669"/>
    <property type="project" value="TreeGrafter"/>
</dbReference>
<dbReference type="SUPFAM" id="SSF53901">
    <property type="entry name" value="Thiolase-like"/>
    <property type="match status" value="2"/>
</dbReference>
<comment type="caution">
    <text evidence="5">The sequence shown here is derived from an EMBL/GenBank/DDBJ whole genome shotgun (WGS) entry which is preliminary data.</text>
</comment>
<reference evidence="5 6" key="1">
    <citation type="submission" date="2020-07" db="EMBL/GenBank/DDBJ databases">
        <title>A new beta-1,3-glucan-decomposing anaerobic bacterium isolated from anoxic soil subjected to biological soil disinfestation.</title>
        <authorList>
            <person name="Ueki A."/>
            <person name="Tonouchi A."/>
        </authorList>
    </citation>
    <scope>NUCLEOTIDE SEQUENCE [LARGE SCALE GENOMIC DNA]</scope>
    <source>
        <strain evidence="5 6">TW1</strain>
    </source>
</reference>
<dbReference type="RefSeq" id="WP_183280019.1">
    <property type="nucleotide sequence ID" value="NZ_BLZR01000003.1"/>
</dbReference>
<accession>A0A6V8SPN8</accession>
<feature type="domain" description="Beta-ketoacyl-[acyl-carrier-protein] synthase III N-terminal" evidence="4">
    <location>
        <begin position="114"/>
        <end position="194"/>
    </location>
</feature>
<evidence type="ECO:0000313" key="6">
    <source>
        <dbReference type="Proteomes" id="UP000580568"/>
    </source>
</evidence>
<feature type="domain" description="Beta-ketoacyl-[acyl-carrier-protein] synthase III C-terminal" evidence="3">
    <location>
        <begin position="246"/>
        <end position="334"/>
    </location>
</feature>
<evidence type="ECO:0000256" key="1">
    <source>
        <dbReference type="ARBA" id="ARBA00022679"/>
    </source>
</evidence>
<gene>
    <name evidence="5" type="ORF">bsdtw1_04755</name>
</gene>
<dbReference type="InterPro" id="IPR016039">
    <property type="entry name" value="Thiolase-like"/>
</dbReference>
<dbReference type="InterPro" id="IPR013751">
    <property type="entry name" value="ACP_syn_III_N"/>
</dbReference>
<name>A0A6V8SPN8_9CLOT</name>
<evidence type="ECO:0000256" key="2">
    <source>
        <dbReference type="ARBA" id="ARBA00023315"/>
    </source>
</evidence>
<dbReference type="Pfam" id="PF08541">
    <property type="entry name" value="ACP_syn_III_C"/>
    <property type="match status" value="1"/>
</dbReference>
<protein>
    <submittedName>
        <fullName evidence="5">3-oxoacyl-[acyl-carrier-protein] synthase 3</fullName>
    </submittedName>
</protein>
<proteinExistence type="predicted"/>
<dbReference type="Pfam" id="PF08545">
    <property type="entry name" value="ACP_syn_III"/>
    <property type="match status" value="1"/>
</dbReference>
<dbReference type="PANTHER" id="PTHR34069">
    <property type="entry name" value="3-OXOACYL-[ACYL-CARRIER-PROTEIN] SYNTHASE 3"/>
    <property type="match status" value="1"/>
</dbReference>
<dbReference type="InterPro" id="IPR013747">
    <property type="entry name" value="ACP_syn_III_C"/>
</dbReference>
<dbReference type="Gene3D" id="3.40.47.10">
    <property type="match status" value="1"/>
</dbReference>
<dbReference type="GO" id="GO:0006633">
    <property type="term" value="P:fatty acid biosynthetic process"/>
    <property type="evidence" value="ECO:0007669"/>
    <property type="project" value="InterPro"/>
</dbReference>
<sequence length="334" mass="37855">MVKNVIIKGVGSYHPEKTLYNDYYIEHYKRFGTENHAIGLMEKMGRDRRTIASPDETSITMAVEAAKVALERSNLTPLDIDAIISASDTPEFLTPCCALIIKNELKAENATNVFDINNDCIGMLTAIDIASRFLKLDDKYKRILVLGSMNMLPFSREDDLVVYQGISDGAAAIILEIVEEEEERGFLGSRVFTDDSYNENIRFPNCGLSKITDEKTSNYDRRLKWDPFDFSFLSDEWTKLISSLLRDYKLTPKQVSHYFISQFSKYDLYQTIEKLGVDKSKAIFIGDRYGYTGCASPIMALDDKLSIEGFKSGDILIFCSVAAGYTMSSLIYKW</sequence>
<dbReference type="AlphaFoldDB" id="A0A6V8SPN8"/>
<keyword evidence="6" id="KW-1185">Reference proteome</keyword>
<keyword evidence="1" id="KW-0808">Transferase</keyword>
<keyword evidence="2" id="KW-0012">Acyltransferase</keyword>
<dbReference type="GO" id="GO:0004315">
    <property type="term" value="F:3-oxoacyl-[acyl-carrier-protein] synthase activity"/>
    <property type="evidence" value="ECO:0007669"/>
    <property type="project" value="InterPro"/>
</dbReference>
<evidence type="ECO:0000313" key="5">
    <source>
        <dbReference type="EMBL" id="GFP78522.1"/>
    </source>
</evidence>
<evidence type="ECO:0000259" key="4">
    <source>
        <dbReference type="Pfam" id="PF08545"/>
    </source>
</evidence>
<dbReference type="CDD" id="cd00830">
    <property type="entry name" value="KAS_III"/>
    <property type="match status" value="1"/>
</dbReference>
<dbReference type="PANTHER" id="PTHR34069:SF2">
    <property type="entry name" value="BETA-KETOACYL-[ACYL-CARRIER-PROTEIN] SYNTHASE III"/>
    <property type="match status" value="1"/>
</dbReference>
<organism evidence="5 6">
    <name type="scientific">Clostridium fungisolvens</name>
    <dbReference type="NCBI Taxonomy" id="1604897"/>
    <lineage>
        <taxon>Bacteria</taxon>
        <taxon>Bacillati</taxon>
        <taxon>Bacillota</taxon>
        <taxon>Clostridia</taxon>
        <taxon>Eubacteriales</taxon>
        <taxon>Clostridiaceae</taxon>
        <taxon>Clostridium</taxon>
    </lineage>
</organism>
<evidence type="ECO:0000259" key="3">
    <source>
        <dbReference type="Pfam" id="PF08541"/>
    </source>
</evidence>